<evidence type="ECO:0000256" key="5">
    <source>
        <dbReference type="ARBA" id="ARBA00022448"/>
    </source>
</evidence>
<accession>A0A6M5Z2Y6</accession>
<feature type="transmembrane region" description="Helical" evidence="12">
    <location>
        <begin position="433"/>
        <end position="459"/>
    </location>
</feature>
<dbReference type="CDD" id="cd06261">
    <property type="entry name" value="TM_PBP2"/>
    <property type="match status" value="2"/>
</dbReference>
<feature type="transmembrane region" description="Helical" evidence="12">
    <location>
        <begin position="517"/>
        <end position="538"/>
    </location>
</feature>
<dbReference type="Gene3D" id="1.10.3720.10">
    <property type="entry name" value="MetI-like"/>
    <property type="match status" value="2"/>
</dbReference>
<evidence type="ECO:0000256" key="11">
    <source>
        <dbReference type="SAM" id="MobiDB-lite"/>
    </source>
</evidence>
<evidence type="ECO:0000313" key="14">
    <source>
        <dbReference type="EMBL" id="QJW99562.1"/>
    </source>
</evidence>
<feature type="transmembrane region" description="Helical" evidence="12">
    <location>
        <begin position="393"/>
        <end position="421"/>
    </location>
</feature>
<sequence>MTTPAPASRSGPPSWGDFAFRWLCQSAGMFVLAIAAALVAVLVFKAWPVLSEPGKYHLLTSKKWYPDDDEYGALVFVYGTVVTSLIAMLIAVPLGVGSAAYLSELAPPWVRKVCAFLLEMLAAIPSVVFGFWGVEFLAKQGLAPIFEAMGLSNVAAGQGLLAAGLVLSVMILPYITAVSFDVMQAVPRSQREGSLALGSTRWQTIWRVVLPYARPGILAACFLALGRAIGETMAVTMVIANSQYLDFRINGTGDTIPSVIAKELFEASGDKQAALVALGVLLLVITLVMNVAARLLVRWVGKPRARRGRPVRLDDTPPAPEPPRPAAETAAGQARAKRTDRVMRFALALCQFLTVVPLFLILGYIAVRGVGGLNWDFFTKLPNDRDGRGLKHAIYGSAMLVGMATAFAVPLGVLAAVFLAEYRTNRLVAPIRFVAELLGGVPSIVIGIFGYALLVYPVWMDVKRGMFSAWAGAFALAVMMLPVVIRAAEEAMRLVPNSLREASYALGASRRQTVLKVVLPAALPAIITGVFLALGRIAGETAPLILTARGSQFMPRTPSDPTPFLPFYIYRFASYAPGSPEIQLAWTAAFVLVAVVVMLNVGVRLISGKRVVAAARAD</sequence>
<evidence type="ECO:0000256" key="7">
    <source>
        <dbReference type="ARBA" id="ARBA00022592"/>
    </source>
</evidence>
<evidence type="ECO:0000256" key="10">
    <source>
        <dbReference type="ARBA" id="ARBA00023136"/>
    </source>
</evidence>
<evidence type="ECO:0000256" key="4">
    <source>
        <dbReference type="ARBA" id="ARBA00016867"/>
    </source>
</evidence>
<evidence type="ECO:0000256" key="8">
    <source>
        <dbReference type="ARBA" id="ARBA00022692"/>
    </source>
</evidence>
<evidence type="ECO:0000256" key="3">
    <source>
        <dbReference type="ARBA" id="ARBA00016864"/>
    </source>
</evidence>
<dbReference type="Proteomes" id="UP000503447">
    <property type="component" value="Chromosome"/>
</dbReference>
<feature type="domain" description="ABC transmembrane type-1" evidence="13">
    <location>
        <begin position="394"/>
        <end position="603"/>
    </location>
</feature>
<organism evidence="14 15">
    <name type="scientific">Frigoriglobus tundricola</name>
    <dbReference type="NCBI Taxonomy" id="2774151"/>
    <lineage>
        <taxon>Bacteria</taxon>
        <taxon>Pseudomonadati</taxon>
        <taxon>Planctomycetota</taxon>
        <taxon>Planctomycetia</taxon>
        <taxon>Gemmatales</taxon>
        <taxon>Gemmataceae</taxon>
        <taxon>Frigoriglobus</taxon>
    </lineage>
</organism>
<feature type="transmembrane region" description="Helical" evidence="12">
    <location>
        <begin position="584"/>
        <end position="606"/>
    </location>
</feature>
<keyword evidence="6" id="KW-1003">Cell membrane</keyword>
<evidence type="ECO:0000256" key="1">
    <source>
        <dbReference type="ARBA" id="ARBA00004651"/>
    </source>
</evidence>
<keyword evidence="15" id="KW-1185">Reference proteome</keyword>
<dbReference type="InterPro" id="IPR005672">
    <property type="entry name" value="Phosphate_PstA"/>
</dbReference>
<dbReference type="GO" id="GO:0005315">
    <property type="term" value="F:phosphate transmembrane transporter activity"/>
    <property type="evidence" value="ECO:0007669"/>
    <property type="project" value="InterPro"/>
</dbReference>
<dbReference type="NCBIfam" id="TIGR00974">
    <property type="entry name" value="3a0107s02c"/>
    <property type="match status" value="1"/>
</dbReference>
<gene>
    <name evidence="14" type="ORF">FTUN_7174</name>
</gene>
<dbReference type="PANTHER" id="PTHR30425:SF1">
    <property type="entry name" value="PHOSPHATE TRANSPORT SYSTEM PERMEASE PROTEIN PSTC"/>
    <property type="match status" value="1"/>
</dbReference>
<keyword evidence="8 12" id="KW-0812">Transmembrane</keyword>
<feature type="transmembrane region" description="Helical" evidence="12">
    <location>
        <begin position="154"/>
        <end position="175"/>
    </location>
</feature>
<dbReference type="GO" id="GO:0035435">
    <property type="term" value="P:phosphate ion transmembrane transport"/>
    <property type="evidence" value="ECO:0007669"/>
    <property type="project" value="InterPro"/>
</dbReference>
<protein>
    <recommendedName>
        <fullName evidence="3">Phosphate transport system permease protein PstA</fullName>
    </recommendedName>
    <alternativeName>
        <fullName evidence="4">Phosphate transport system permease protein PstC</fullName>
    </alternativeName>
</protein>
<dbReference type="InterPro" id="IPR000515">
    <property type="entry name" value="MetI-like"/>
</dbReference>
<keyword evidence="10 12" id="KW-0472">Membrane</keyword>
<dbReference type="AlphaFoldDB" id="A0A6M5Z2Y6"/>
<dbReference type="PANTHER" id="PTHR30425">
    <property type="entry name" value="PHOSPHATE TRANSPORT SYSTEM PERMEASE PROTEIN PST"/>
    <property type="match status" value="1"/>
</dbReference>
<evidence type="ECO:0000256" key="12">
    <source>
        <dbReference type="SAM" id="Phobius"/>
    </source>
</evidence>
<keyword evidence="7" id="KW-0592">Phosphate transport</keyword>
<dbReference type="KEGG" id="ftj:FTUN_7174"/>
<evidence type="ECO:0000256" key="2">
    <source>
        <dbReference type="ARBA" id="ARBA00007069"/>
    </source>
</evidence>
<dbReference type="Pfam" id="PF00528">
    <property type="entry name" value="BPD_transp_1"/>
    <property type="match status" value="2"/>
</dbReference>
<feature type="transmembrane region" description="Helical" evidence="12">
    <location>
        <begin position="465"/>
        <end position="485"/>
    </location>
</feature>
<dbReference type="EMBL" id="CP053452">
    <property type="protein sequence ID" value="QJW99562.1"/>
    <property type="molecule type" value="Genomic_DNA"/>
</dbReference>
<feature type="transmembrane region" description="Helical" evidence="12">
    <location>
        <begin position="217"/>
        <end position="240"/>
    </location>
</feature>
<keyword evidence="5" id="KW-0813">Transport</keyword>
<dbReference type="NCBIfam" id="TIGR02138">
    <property type="entry name" value="phosphate_pstC"/>
    <property type="match status" value="1"/>
</dbReference>
<evidence type="ECO:0000313" key="15">
    <source>
        <dbReference type="Proteomes" id="UP000503447"/>
    </source>
</evidence>
<dbReference type="InterPro" id="IPR035906">
    <property type="entry name" value="MetI-like_sf"/>
</dbReference>
<name>A0A6M5Z2Y6_9BACT</name>
<dbReference type="InterPro" id="IPR051124">
    <property type="entry name" value="Phosphate_Transport_Permease"/>
</dbReference>
<dbReference type="PROSITE" id="PS50928">
    <property type="entry name" value="ABC_TM1"/>
    <property type="match status" value="2"/>
</dbReference>
<comment type="similarity">
    <text evidence="2">Belongs to the binding-protein-dependent transport system permease family. CysTW subfamily.</text>
</comment>
<dbReference type="InterPro" id="IPR011864">
    <property type="entry name" value="Phosphate_PstC"/>
</dbReference>
<feature type="transmembrane region" description="Helical" evidence="12">
    <location>
        <begin position="113"/>
        <end position="134"/>
    </location>
</feature>
<feature type="region of interest" description="Disordered" evidence="11">
    <location>
        <begin position="308"/>
        <end position="333"/>
    </location>
</feature>
<feature type="transmembrane region" description="Helical" evidence="12">
    <location>
        <begin position="71"/>
        <end position="101"/>
    </location>
</feature>
<feature type="transmembrane region" description="Helical" evidence="12">
    <location>
        <begin position="30"/>
        <end position="51"/>
    </location>
</feature>
<dbReference type="GO" id="GO:0005886">
    <property type="term" value="C:plasma membrane"/>
    <property type="evidence" value="ECO:0007669"/>
    <property type="project" value="UniProtKB-SubCell"/>
</dbReference>
<proteinExistence type="inferred from homology"/>
<evidence type="ECO:0000259" key="13">
    <source>
        <dbReference type="PROSITE" id="PS50928"/>
    </source>
</evidence>
<dbReference type="RefSeq" id="WP_171474509.1">
    <property type="nucleotide sequence ID" value="NZ_CP053452.2"/>
</dbReference>
<comment type="subcellular location">
    <subcellularLocation>
        <location evidence="1">Cell membrane</location>
        <topology evidence="1">Multi-pass membrane protein</topology>
    </subcellularLocation>
</comment>
<feature type="transmembrane region" description="Helical" evidence="12">
    <location>
        <begin position="273"/>
        <end position="297"/>
    </location>
</feature>
<feature type="transmembrane region" description="Helical" evidence="12">
    <location>
        <begin position="345"/>
        <end position="367"/>
    </location>
</feature>
<reference evidence="15" key="1">
    <citation type="submission" date="2020-05" db="EMBL/GenBank/DDBJ databases">
        <title>Frigoriglobus tundricola gen. nov., sp. nov., a psychrotolerant cellulolytic planctomycete of the family Gemmataceae with two divergent copies of 16S rRNA gene.</title>
        <authorList>
            <person name="Kulichevskaya I.S."/>
            <person name="Ivanova A.A."/>
            <person name="Naumoff D.G."/>
            <person name="Beletsky A.V."/>
            <person name="Rijpstra W.I.C."/>
            <person name="Sinninghe Damste J.S."/>
            <person name="Mardanov A.V."/>
            <person name="Ravin N.V."/>
            <person name="Dedysh S.N."/>
        </authorList>
    </citation>
    <scope>NUCLEOTIDE SEQUENCE [LARGE SCALE GENOMIC DNA]</scope>
    <source>
        <strain evidence="15">PL17</strain>
    </source>
</reference>
<evidence type="ECO:0000256" key="6">
    <source>
        <dbReference type="ARBA" id="ARBA00022475"/>
    </source>
</evidence>
<evidence type="ECO:0000256" key="9">
    <source>
        <dbReference type="ARBA" id="ARBA00022989"/>
    </source>
</evidence>
<keyword evidence="9 12" id="KW-1133">Transmembrane helix</keyword>
<dbReference type="SUPFAM" id="SSF161098">
    <property type="entry name" value="MetI-like"/>
    <property type="match status" value="2"/>
</dbReference>
<feature type="domain" description="ABC transmembrane type-1" evidence="13">
    <location>
        <begin position="77"/>
        <end position="293"/>
    </location>
</feature>